<dbReference type="EMBL" id="SRLO01000219">
    <property type="protein sequence ID" value="TNN66418.1"/>
    <property type="molecule type" value="Genomic_DNA"/>
</dbReference>
<organism evidence="1 2">
    <name type="scientific">Liparis tanakae</name>
    <name type="common">Tanaka's snailfish</name>
    <dbReference type="NCBI Taxonomy" id="230148"/>
    <lineage>
        <taxon>Eukaryota</taxon>
        <taxon>Metazoa</taxon>
        <taxon>Chordata</taxon>
        <taxon>Craniata</taxon>
        <taxon>Vertebrata</taxon>
        <taxon>Euteleostomi</taxon>
        <taxon>Actinopterygii</taxon>
        <taxon>Neopterygii</taxon>
        <taxon>Teleostei</taxon>
        <taxon>Neoteleostei</taxon>
        <taxon>Acanthomorphata</taxon>
        <taxon>Eupercaria</taxon>
        <taxon>Perciformes</taxon>
        <taxon>Cottioidei</taxon>
        <taxon>Cottales</taxon>
        <taxon>Liparidae</taxon>
        <taxon>Liparis</taxon>
    </lineage>
</organism>
<evidence type="ECO:0000313" key="2">
    <source>
        <dbReference type="Proteomes" id="UP000314294"/>
    </source>
</evidence>
<accession>A0A4Z2HKQ1</accession>
<proteinExistence type="predicted"/>
<comment type="caution">
    <text evidence="1">The sequence shown here is derived from an EMBL/GenBank/DDBJ whole genome shotgun (WGS) entry which is preliminary data.</text>
</comment>
<name>A0A4Z2HKQ1_9TELE</name>
<gene>
    <name evidence="1" type="ORF">EYF80_023325</name>
</gene>
<dbReference type="Proteomes" id="UP000314294">
    <property type="component" value="Unassembled WGS sequence"/>
</dbReference>
<dbReference type="AlphaFoldDB" id="A0A4Z2HKQ1"/>
<protein>
    <submittedName>
        <fullName evidence="1">Uncharacterized protein</fullName>
    </submittedName>
</protein>
<evidence type="ECO:0000313" key="1">
    <source>
        <dbReference type="EMBL" id="TNN66418.1"/>
    </source>
</evidence>
<keyword evidence="2" id="KW-1185">Reference proteome</keyword>
<reference evidence="1 2" key="1">
    <citation type="submission" date="2019-03" db="EMBL/GenBank/DDBJ databases">
        <title>First draft genome of Liparis tanakae, snailfish: a comprehensive survey of snailfish specific genes.</title>
        <authorList>
            <person name="Kim W."/>
            <person name="Song I."/>
            <person name="Jeong J.-H."/>
            <person name="Kim D."/>
            <person name="Kim S."/>
            <person name="Ryu S."/>
            <person name="Song J.Y."/>
            <person name="Lee S.K."/>
        </authorList>
    </citation>
    <scope>NUCLEOTIDE SEQUENCE [LARGE SCALE GENOMIC DNA]</scope>
    <source>
        <tissue evidence="1">Muscle</tissue>
    </source>
</reference>
<sequence>MLDEGLHQLWSQTGQAVMVSPWVTKDQTLLRHLPPLLCLWELEVKVRGEGSEEVQNVWPSVITQDAFGLDARAKLHRAVALVEHLYPRNDGLSDNTDAPIVHHSRPECVKTLHVYRRVRLEQSNRSVAVSAYLSSPQVAGGSSVSSCVAPQGAVVLGDVEPEAEEQVVPDEHLHALLKGAPREFPASLQLLIPVPALWS</sequence>